<keyword evidence="8" id="KW-1185">Reference proteome</keyword>
<evidence type="ECO:0000256" key="1">
    <source>
        <dbReference type="ARBA" id="ARBA00004141"/>
    </source>
</evidence>
<feature type="transmembrane region" description="Helical" evidence="6">
    <location>
        <begin position="30"/>
        <end position="50"/>
    </location>
</feature>
<comment type="caution">
    <text evidence="7">The sequence shown here is derived from an EMBL/GenBank/DDBJ whole genome shotgun (WGS) entry which is preliminary data.</text>
</comment>
<evidence type="ECO:0000256" key="4">
    <source>
        <dbReference type="ARBA" id="ARBA00023136"/>
    </source>
</evidence>
<comment type="similarity">
    <text evidence="5">Belongs to the FNT transporter (TC 1.A.16) family.</text>
</comment>
<dbReference type="InterPro" id="IPR023271">
    <property type="entry name" value="Aquaporin-like"/>
</dbReference>
<sequence length="263" mass="26222">MHKDPVGDAIAEAAPEILAGKATKPFAQMAVLAVLAGMFIGFGSIAALVAQSNMADAGAVQLLSGVAFSVGLMLVMVVGTELFTGNTLMVLPVATGELAAGRMLGAWTVVWLGNLVGSLLLAGLFFAAGGLTDGVGEAAVSLADGKLEKSALTVFCSGILANILVCLAVWMAMAAPTIPAKILVILGPVTIFVAAGLEHSIANMSILPLGWLADTSAPPNLAGAVTNLVFSTLGNIAGGAALALAITFGHGTLGKSEADRTPS</sequence>
<dbReference type="InterPro" id="IPR000292">
    <property type="entry name" value="For/NO2_transpt"/>
</dbReference>
<dbReference type="PROSITE" id="PS01005">
    <property type="entry name" value="FORMATE_NITRITE_TP_1"/>
    <property type="match status" value="1"/>
</dbReference>
<keyword evidence="2 6" id="KW-0812">Transmembrane</keyword>
<dbReference type="Gene3D" id="1.20.1080.10">
    <property type="entry name" value="Glycerol uptake facilitator protein"/>
    <property type="match status" value="1"/>
</dbReference>
<dbReference type="PANTHER" id="PTHR30520">
    <property type="entry name" value="FORMATE TRANSPORTER-RELATED"/>
    <property type="match status" value="1"/>
</dbReference>
<feature type="transmembrane region" description="Helical" evidence="6">
    <location>
        <begin position="221"/>
        <end position="246"/>
    </location>
</feature>
<protein>
    <submittedName>
        <fullName evidence="7">Formate transporter</fullName>
    </submittedName>
</protein>
<feature type="transmembrane region" description="Helical" evidence="6">
    <location>
        <begin position="182"/>
        <end position="201"/>
    </location>
</feature>
<dbReference type="Pfam" id="PF01226">
    <property type="entry name" value="Form_Nir_trans"/>
    <property type="match status" value="1"/>
</dbReference>
<reference evidence="8" key="1">
    <citation type="journal article" date="2019" name="Int. J. Syst. Evol. Microbiol.">
        <title>The Global Catalogue of Microorganisms (GCM) 10K type strain sequencing project: providing services to taxonomists for standard genome sequencing and annotation.</title>
        <authorList>
            <consortium name="The Broad Institute Genomics Platform"/>
            <consortium name="The Broad Institute Genome Sequencing Center for Infectious Disease"/>
            <person name="Wu L."/>
            <person name="Ma J."/>
        </authorList>
    </citation>
    <scope>NUCLEOTIDE SEQUENCE [LARGE SCALE GENOMIC DNA]</scope>
    <source>
        <strain evidence="8">CGMCC 1.12851</strain>
    </source>
</reference>
<feature type="transmembrane region" description="Helical" evidence="6">
    <location>
        <begin position="104"/>
        <end position="131"/>
    </location>
</feature>
<evidence type="ECO:0000256" key="5">
    <source>
        <dbReference type="ARBA" id="ARBA00049660"/>
    </source>
</evidence>
<keyword evidence="4 6" id="KW-0472">Membrane</keyword>
<keyword evidence="3 6" id="KW-1133">Transmembrane helix</keyword>
<accession>A0ABQ1IY29</accession>
<evidence type="ECO:0000313" key="8">
    <source>
        <dbReference type="Proteomes" id="UP000614261"/>
    </source>
</evidence>
<dbReference type="Proteomes" id="UP000614261">
    <property type="component" value="Unassembled WGS sequence"/>
</dbReference>
<feature type="transmembrane region" description="Helical" evidence="6">
    <location>
        <begin position="62"/>
        <end position="83"/>
    </location>
</feature>
<dbReference type="InterPro" id="IPR024002">
    <property type="entry name" value="For/NO2_transpt_CS"/>
</dbReference>
<dbReference type="EMBL" id="BMGD01000001">
    <property type="protein sequence ID" value="GGB55184.1"/>
    <property type="molecule type" value="Genomic_DNA"/>
</dbReference>
<feature type="transmembrane region" description="Helical" evidence="6">
    <location>
        <begin position="151"/>
        <end position="170"/>
    </location>
</feature>
<dbReference type="RefSeq" id="WP_229736787.1">
    <property type="nucleotide sequence ID" value="NZ_BMGD01000001.1"/>
</dbReference>
<gene>
    <name evidence="7" type="ORF">GCM10010833_07350</name>
</gene>
<evidence type="ECO:0000256" key="6">
    <source>
        <dbReference type="SAM" id="Phobius"/>
    </source>
</evidence>
<evidence type="ECO:0000313" key="7">
    <source>
        <dbReference type="EMBL" id="GGB55184.1"/>
    </source>
</evidence>
<dbReference type="PANTHER" id="PTHR30520:SF6">
    <property type="entry name" value="FORMATE_NITRATE FAMILY TRANSPORTER (EUROFUNG)"/>
    <property type="match status" value="1"/>
</dbReference>
<comment type="subcellular location">
    <subcellularLocation>
        <location evidence="1">Membrane</location>
        <topology evidence="1">Multi-pass membrane protein</topology>
    </subcellularLocation>
</comment>
<name>A0ABQ1IY29_9SPHN</name>
<evidence type="ECO:0000256" key="3">
    <source>
        <dbReference type="ARBA" id="ARBA00022989"/>
    </source>
</evidence>
<organism evidence="7 8">
    <name type="scientific">Blastomonas aquatica</name>
    <dbReference type="NCBI Taxonomy" id="1510276"/>
    <lineage>
        <taxon>Bacteria</taxon>
        <taxon>Pseudomonadati</taxon>
        <taxon>Pseudomonadota</taxon>
        <taxon>Alphaproteobacteria</taxon>
        <taxon>Sphingomonadales</taxon>
        <taxon>Sphingomonadaceae</taxon>
        <taxon>Blastomonas</taxon>
    </lineage>
</organism>
<evidence type="ECO:0000256" key="2">
    <source>
        <dbReference type="ARBA" id="ARBA00022692"/>
    </source>
</evidence>
<dbReference type="PROSITE" id="PS01006">
    <property type="entry name" value="FORMATE_NITRITE_TP_2"/>
    <property type="match status" value="1"/>
</dbReference>
<proteinExistence type="inferred from homology"/>